<sequence length="193" mass="20347">MRGRRALAAGVALALLAGCAAGSRLYVNPQADLTAYRKVALLPFGNLTGDRFAAERVSRALMTELIADGPWQLVEPAEFWATLGAIGGHPGQDGVIAQEKLKEAAARLGVQAVIRGAVTEYQIQRLNGADLPVVGFDVEMVDAPTGHVIWRTAVHTGGRGRVPVVGGQSARSLGVATQRACATLVGRLRDRVF</sequence>
<evidence type="ECO:0000313" key="2">
    <source>
        <dbReference type="EMBL" id="HGZ44008.1"/>
    </source>
</evidence>
<dbReference type="PROSITE" id="PS51257">
    <property type="entry name" value="PROKAR_LIPOPROTEIN"/>
    <property type="match status" value="1"/>
</dbReference>
<proteinExistence type="predicted"/>
<accession>A0A832I3U5</accession>
<evidence type="ECO:0000256" key="1">
    <source>
        <dbReference type="SAM" id="SignalP"/>
    </source>
</evidence>
<protein>
    <recommendedName>
        <fullName evidence="3">Penicillin-binding protein activator LpoB</fullName>
    </recommendedName>
</protein>
<comment type="caution">
    <text evidence="2">The sequence shown here is derived from an EMBL/GenBank/DDBJ whole genome shotgun (WGS) entry which is preliminary data.</text>
</comment>
<feature type="signal peptide" evidence="1">
    <location>
        <begin position="1"/>
        <end position="20"/>
    </location>
</feature>
<keyword evidence="1" id="KW-0732">Signal</keyword>
<name>A0A832I3U5_UNCEI</name>
<feature type="chain" id="PRO_5033033500" description="Penicillin-binding protein activator LpoB" evidence="1">
    <location>
        <begin position="21"/>
        <end position="193"/>
    </location>
</feature>
<dbReference type="AlphaFoldDB" id="A0A832I3U5"/>
<dbReference type="Gene3D" id="3.40.50.10610">
    <property type="entry name" value="ABC-type transport auxiliary lipoprotein component"/>
    <property type="match status" value="1"/>
</dbReference>
<dbReference type="EMBL" id="DSQF01000022">
    <property type="protein sequence ID" value="HGZ44008.1"/>
    <property type="molecule type" value="Genomic_DNA"/>
</dbReference>
<gene>
    <name evidence="2" type="ORF">ENR23_11420</name>
</gene>
<reference evidence="2" key="1">
    <citation type="journal article" date="2020" name="mSystems">
        <title>Genome- and Community-Level Interaction Insights into Carbon Utilization and Element Cycling Functions of Hydrothermarchaeota in Hydrothermal Sediment.</title>
        <authorList>
            <person name="Zhou Z."/>
            <person name="Liu Y."/>
            <person name="Xu W."/>
            <person name="Pan J."/>
            <person name="Luo Z.H."/>
            <person name="Li M."/>
        </authorList>
    </citation>
    <scope>NUCLEOTIDE SEQUENCE [LARGE SCALE GENOMIC DNA]</scope>
    <source>
        <strain evidence="2">SpSt-381</strain>
    </source>
</reference>
<evidence type="ECO:0008006" key="3">
    <source>
        <dbReference type="Google" id="ProtNLM"/>
    </source>
</evidence>
<organism evidence="2">
    <name type="scientific">Eiseniibacteriota bacterium</name>
    <dbReference type="NCBI Taxonomy" id="2212470"/>
    <lineage>
        <taxon>Bacteria</taxon>
        <taxon>Candidatus Eiseniibacteriota</taxon>
    </lineage>
</organism>